<keyword evidence="3" id="KW-1185">Reference proteome</keyword>
<dbReference type="InterPro" id="IPR003736">
    <property type="entry name" value="PAAI_dom"/>
</dbReference>
<gene>
    <name evidence="2" type="ORF">BKA16_001450</name>
</gene>
<dbReference type="InterPro" id="IPR029069">
    <property type="entry name" value="HotDog_dom_sf"/>
</dbReference>
<dbReference type="RefSeq" id="WP_183370008.1">
    <property type="nucleotide sequence ID" value="NZ_BAABHL010000037.1"/>
</dbReference>
<dbReference type="SUPFAM" id="SSF54637">
    <property type="entry name" value="Thioesterase/thiol ester dehydrase-isomerase"/>
    <property type="match status" value="2"/>
</dbReference>
<evidence type="ECO:0000313" key="3">
    <source>
        <dbReference type="Proteomes" id="UP000551501"/>
    </source>
</evidence>
<dbReference type="NCBIfam" id="TIGR00369">
    <property type="entry name" value="unchar_dom_1"/>
    <property type="match status" value="1"/>
</dbReference>
<reference evidence="2 3" key="1">
    <citation type="submission" date="2020-08" db="EMBL/GenBank/DDBJ databases">
        <title>Sequencing the genomes of 1000 actinobacteria strains.</title>
        <authorList>
            <person name="Klenk H.-P."/>
        </authorList>
    </citation>
    <scope>NUCLEOTIDE SEQUENCE [LARGE SCALE GENOMIC DNA]</scope>
    <source>
        <strain evidence="2 3">DSM 45298</strain>
    </source>
</reference>
<feature type="domain" description="Acyl-CoA thioesterase-like N-terminal HotDog" evidence="1">
    <location>
        <begin position="196"/>
        <end position="287"/>
    </location>
</feature>
<dbReference type="GO" id="GO:0016289">
    <property type="term" value="F:acyl-CoA hydrolase activity"/>
    <property type="evidence" value="ECO:0007669"/>
    <property type="project" value="UniProtKB-ARBA"/>
</dbReference>
<comment type="caution">
    <text evidence="2">The sequence shown here is derived from an EMBL/GenBank/DDBJ whole genome shotgun (WGS) entry which is preliminary data.</text>
</comment>
<sequence length="292" mass="30854">MLVTAPTDPIDAFAIGRTSDGDEWTMNQALGTSLTDHRGLIEMPALTVLFDDLGGLRFYLAEPSVSSLQARLTMSMLERPAVDEYLTATADLRMSSHTYGTTSVDIVGDGDRLLCTGLARNVRVGRVTDARPGLHLSVPESPNAHPAVTAPPVDLTGREIVSAIRDGAPIGPLARLLGGSITAVDDTALTFTAETAPWMGNVMGTMHGGVIGAIVAQGCSLGAQSFTGPGQRYQMVDFTVAFLRSPAVDGRGVHVRVTPVKLGRRLSVFDADLRDDDGTLLAHATADVRFDV</sequence>
<evidence type="ECO:0000313" key="2">
    <source>
        <dbReference type="EMBL" id="MBB4134898.1"/>
    </source>
</evidence>
<protein>
    <submittedName>
        <fullName evidence="2">Uncharacterized protein (TIGR00369 family)</fullName>
    </submittedName>
</protein>
<dbReference type="Gene3D" id="3.10.129.10">
    <property type="entry name" value="Hotdog Thioesterase"/>
    <property type="match status" value="2"/>
</dbReference>
<evidence type="ECO:0000259" key="1">
    <source>
        <dbReference type="Pfam" id="PF13622"/>
    </source>
</evidence>
<dbReference type="AlphaFoldDB" id="A0A840EX32"/>
<dbReference type="Proteomes" id="UP000551501">
    <property type="component" value="Unassembled WGS sequence"/>
</dbReference>
<name>A0A840EX32_9ACTN</name>
<proteinExistence type="predicted"/>
<dbReference type="CDD" id="cd03443">
    <property type="entry name" value="PaaI_thioesterase"/>
    <property type="match status" value="1"/>
</dbReference>
<dbReference type="Pfam" id="PF13622">
    <property type="entry name" value="4HBT_3"/>
    <property type="match status" value="1"/>
</dbReference>
<dbReference type="EMBL" id="JACIFP010000001">
    <property type="protein sequence ID" value="MBB4134898.1"/>
    <property type="molecule type" value="Genomic_DNA"/>
</dbReference>
<accession>A0A840EX32</accession>
<organism evidence="2 3">
    <name type="scientific">Gordonia humi</name>
    <dbReference type="NCBI Taxonomy" id="686429"/>
    <lineage>
        <taxon>Bacteria</taxon>
        <taxon>Bacillati</taxon>
        <taxon>Actinomycetota</taxon>
        <taxon>Actinomycetes</taxon>
        <taxon>Mycobacteriales</taxon>
        <taxon>Gordoniaceae</taxon>
        <taxon>Gordonia</taxon>
    </lineage>
</organism>
<dbReference type="InterPro" id="IPR049449">
    <property type="entry name" value="TesB_ACOT8-like_N"/>
</dbReference>